<proteinExistence type="predicted"/>
<keyword evidence="3" id="KW-1185">Reference proteome</keyword>
<feature type="transmembrane region" description="Helical" evidence="1">
    <location>
        <begin position="6"/>
        <end position="21"/>
    </location>
</feature>
<comment type="caution">
    <text evidence="2">The sequence shown here is derived from an EMBL/GenBank/DDBJ whole genome shotgun (WGS) entry which is preliminary data.</text>
</comment>
<keyword evidence="1" id="KW-1133">Transmembrane helix</keyword>
<keyword evidence="1" id="KW-0812">Transmembrane</keyword>
<accession>A0ABP2MQL6</accession>
<evidence type="ECO:0000256" key="1">
    <source>
        <dbReference type="SAM" id="Phobius"/>
    </source>
</evidence>
<dbReference type="EMBL" id="ADGH01000009">
    <property type="protein sequence ID" value="EHG24852.1"/>
    <property type="molecule type" value="Genomic_DNA"/>
</dbReference>
<dbReference type="Proteomes" id="UP000003175">
    <property type="component" value="Unassembled WGS sequence"/>
</dbReference>
<organism evidence="2 3">
    <name type="scientific">Selenomonas noxia F0398</name>
    <dbReference type="NCBI Taxonomy" id="702437"/>
    <lineage>
        <taxon>Bacteria</taxon>
        <taxon>Bacillati</taxon>
        <taxon>Bacillota</taxon>
        <taxon>Negativicutes</taxon>
        <taxon>Selenomonadales</taxon>
        <taxon>Selenomonadaceae</taxon>
        <taxon>Selenomonas</taxon>
    </lineage>
</organism>
<keyword evidence="1" id="KW-0472">Membrane</keyword>
<name>A0ABP2MQL6_9FIRM</name>
<evidence type="ECO:0000313" key="2">
    <source>
        <dbReference type="EMBL" id="EHG24852.1"/>
    </source>
</evidence>
<protein>
    <submittedName>
        <fullName evidence="2">Uncharacterized protein</fullName>
    </submittedName>
</protein>
<gene>
    <name evidence="2" type="ORF">HMPREF9432_01107</name>
</gene>
<sequence>MLIYVLAAIVVVLLMILFRYLPRRIFLIFVALLAVLGGVVFRMQTVERAAPPLTPEARAVIIRDQESFMPWWGTYQKQIAELDRNWTRYHQILSDAKEGAVGLSVTYARLSDLEQEMQELRSRIEKNAPPIELTDRIYDQLASILNKTNEYAAAEQKAITLTRAAADPVSMKEQKPAEQARLLELVMLRESPVALFIEDEVDAIRAYFAPVSAASAGEKNDGAQGEKQLDK</sequence>
<reference evidence="2 3" key="1">
    <citation type="submission" date="2011-08" db="EMBL/GenBank/DDBJ databases">
        <title>The Genome Sequence of Selenomonas noxia F0398.</title>
        <authorList>
            <consortium name="The Broad Institute Genome Sequencing Platform"/>
            <person name="Earl A."/>
            <person name="Ward D."/>
            <person name="Feldgarden M."/>
            <person name="Gevers D."/>
            <person name="Izard J."/>
            <person name="Ganesan A."/>
            <person name="Blanton J.M."/>
            <person name="Baranova O.V."/>
            <person name="Tanner A.C."/>
            <person name="Dewhirst F.E."/>
            <person name="Young S.K."/>
            <person name="Zeng Q."/>
            <person name="Gargeya S."/>
            <person name="Fitzgerald M."/>
            <person name="Haas B."/>
            <person name="Abouelleil A."/>
            <person name="Alvarado L."/>
            <person name="Arachchi H.M."/>
            <person name="Berlin A."/>
            <person name="Brown A."/>
            <person name="Chapman S.B."/>
            <person name="Chen Z."/>
            <person name="Dunbar C."/>
            <person name="Freedman E."/>
            <person name="Gearin G."/>
            <person name="Gellesch M."/>
            <person name="Goldberg J."/>
            <person name="Griggs A."/>
            <person name="Gujja S."/>
            <person name="Heiman D."/>
            <person name="Howarth C."/>
            <person name="Larson L."/>
            <person name="Lui A."/>
            <person name="MacDonald P.J.P."/>
            <person name="Montmayeur A."/>
            <person name="Murphy C."/>
            <person name="Neiman D."/>
            <person name="Pearson M."/>
            <person name="Priest M."/>
            <person name="Roberts A."/>
            <person name="Saif S."/>
            <person name="Shea T."/>
            <person name="Shenoy N."/>
            <person name="Sisk P."/>
            <person name="Stolte C."/>
            <person name="Sykes S."/>
            <person name="Wortman J."/>
            <person name="Nusbaum C."/>
            <person name="Birren B."/>
        </authorList>
    </citation>
    <scope>NUCLEOTIDE SEQUENCE [LARGE SCALE GENOMIC DNA]</scope>
    <source>
        <strain evidence="2 3">F0398</strain>
    </source>
</reference>
<dbReference type="RefSeq" id="WP_006696399.1">
    <property type="nucleotide sequence ID" value="NZ_JH376858.1"/>
</dbReference>
<evidence type="ECO:0000313" key="3">
    <source>
        <dbReference type="Proteomes" id="UP000003175"/>
    </source>
</evidence>
<feature type="transmembrane region" description="Helical" evidence="1">
    <location>
        <begin position="26"/>
        <end position="43"/>
    </location>
</feature>